<evidence type="ECO:0000313" key="2">
    <source>
        <dbReference type="EMBL" id="KAJ1161961.1"/>
    </source>
</evidence>
<sequence>MQPALSAVRLPKRNAFAKLEERKVLMGENELIASKHSDSRGGDCYVPRRNAFAKLEERKVLMGENELIASKHSDSRGGDCYVPRRNAFVKLEERKVLMGENELIASKHSDSRGGDCYVPRRNSFAKLEERKVLMGENEFIASKHSDSRGKDGRKTFKKRFFEHPGNKPQSDLDSERPSSTLPRGKAPSGRPNAKGGFQNQKWNRGGTDKDVSGTVLTQKGTMKNPNSVTYTPTVPSAAANNAVSRTAANVTKNKSTDHPSATTMNVDSAMKQPCKRVRKKQWNYEEPKPSPCPPTEKGTLQTDLRNCYKYKTVAHNFTLFNCSSMLHLHMGTSAVEVVSST</sequence>
<keyword evidence="3" id="KW-1185">Reference proteome</keyword>
<gene>
    <name evidence="2" type="ORF">NDU88_002441</name>
</gene>
<dbReference type="AlphaFoldDB" id="A0AAV7SAH1"/>
<accession>A0AAV7SAH1</accession>
<feature type="compositionally biased region" description="Polar residues" evidence="1">
    <location>
        <begin position="214"/>
        <end position="228"/>
    </location>
</feature>
<protein>
    <submittedName>
        <fullName evidence="2">Uncharacterized protein</fullName>
    </submittedName>
</protein>
<dbReference type="EMBL" id="JANPWB010000008">
    <property type="protein sequence ID" value="KAJ1161961.1"/>
    <property type="molecule type" value="Genomic_DNA"/>
</dbReference>
<evidence type="ECO:0000256" key="1">
    <source>
        <dbReference type="SAM" id="MobiDB-lite"/>
    </source>
</evidence>
<organism evidence="2 3">
    <name type="scientific">Pleurodeles waltl</name>
    <name type="common">Iberian ribbed newt</name>
    <dbReference type="NCBI Taxonomy" id="8319"/>
    <lineage>
        <taxon>Eukaryota</taxon>
        <taxon>Metazoa</taxon>
        <taxon>Chordata</taxon>
        <taxon>Craniata</taxon>
        <taxon>Vertebrata</taxon>
        <taxon>Euteleostomi</taxon>
        <taxon>Amphibia</taxon>
        <taxon>Batrachia</taxon>
        <taxon>Caudata</taxon>
        <taxon>Salamandroidea</taxon>
        <taxon>Salamandridae</taxon>
        <taxon>Pleurodelinae</taxon>
        <taxon>Pleurodeles</taxon>
    </lineage>
</organism>
<dbReference type="InterPro" id="IPR040943">
    <property type="entry name" value="DUF5571"/>
</dbReference>
<reference evidence="2" key="1">
    <citation type="journal article" date="2022" name="bioRxiv">
        <title>Sequencing and chromosome-scale assembly of the giantPleurodeles waltlgenome.</title>
        <authorList>
            <person name="Brown T."/>
            <person name="Elewa A."/>
            <person name="Iarovenko S."/>
            <person name="Subramanian E."/>
            <person name="Araus A.J."/>
            <person name="Petzold A."/>
            <person name="Susuki M."/>
            <person name="Suzuki K.-i.T."/>
            <person name="Hayashi T."/>
            <person name="Toyoda A."/>
            <person name="Oliveira C."/>
            <person name="Osipova E."/>
            <person name="Leigh N.D."/>
            <person name="Simon A."/>
            <person name="Yun M.H."/>
        </authorList>
    </citation>
    <scope>NUCLEOTIDE SEQUENCE</scope>
    <source>
        <strain evidence="2">20211129_DDA</strain>
        <tissue evidence="2">Liver</tissue>
    </source>
</reference>
<feature type="region of interest" description="Disordered" evidence="1">
    <location>
        <begin position="160"/>
        <end position="228"/>
    </location>
</feature>
<evidence type="ECO:0000313" key="3">
    <source>
        <dbReference type="Proteomes" id="UP001066276"/>
    </source>
</evidence>
<dbReference type="Pfam" id="PF17732">
    <property type="entry name" value="DUF5571"/>
    <property type="match status" value="2"/>
</dbReference>
<feature type="compositionally biased region" description="Polar residues" evidence="1">
    <location>
        <begin position="167"/>
        <end position="181"/>
    </location>
</feature>
<comment type="caution">
    <text evidence="2">The sequence shown here is derived from an EMBL/GenBank/DDBJ whole genome shotgun (WGS) entry which is preliminary data.</text>
</comment>
<name>A0AAV7SAH1_PLEWA</name>
<dbReference type="Proteomes" id="UP001066276">
    <property type="component" value="Chromosome 4_2"/>
</dbReference>
<proteinExistence type="predicted"/>